<dbReference type="AlphaFoldDB" id="A0A318HN49"/>
<comment type="caution">
    <text evidence="2">The sequence shown here is derived from an EMBL/GenBank/DDBJ whole genome shotgun (WGS) entry which is preliminary data.</text>
</comment>
<keyword evidence="3" id="KW-1185">Reference proteome</keyword>
<reference evidence="2 3" key="2">
    <citation type="submission" date="2018-06" db="EMBL/GenBank/DDBJ databases">
        <title>Sequencing of bacterial isolates from soil warming experiment in Harvard Forest, Massachusetts, USA.</title>
        <authorList>
            <person name="Deangelis K.PhD."/>
        </authorList>
    </citation>
    <scope>NUCLEOTIDE SEQUENCE [LARGE SCALE GENOMIC DNA]</scope>
    <source>
        <strain evidence="2 3">GAS496</strain>
    </source>
</reference>
<evidence type="ECO:0000256" key="1">
    <source>
        <dbReference type="SAM" id="Phobius"/>
    </source>
</evidence>
<proteinExistence type="predicted"/>
<evidence type="ECO:0000313" key="3">
    <source>
        <dbReference type="Proteomes" id="UP000247781"/>
    </source>
</evidence>
<keyword evidence="1" id="KW-0472">Membrane</keyword>
<keyword evidence="1" id="KW-1133">Transmembrane helix</keyword>
<gene>
    <name evidence="2" type="ORF">C8E89_10556</name>
</gene>
<dbReference type="Proteomes" id="UP000247781">
    <property type="component" value="Unassembled WGS sequence"/>
</dbReference>
<keyword evidence="1" id="KW-0812">Transmembrane</keyword>
<feature type="transmembrane region" description="Helical" evidence="1">
    <location>
        <begin position="64"/>
        <end position="85"/>
    </location>
</feature>
<sequence length="175" mass="18187">MTAPAPPRTLVDTGGLVVTDDGRRVLVFDRRTGALTVLAFVLGVLTLVIGGFGLVTLITGVPSTAVGAAFLAVGLVLAAATYAVVRKFRRRRNQPLHECRSVAVIDRKLGLFSYCGGAVVPLDQVRFARKFQMGSSSPKLVAVTPGGTKVLKRGNPFDGGVGNVDEVLTAVVAAG</sequence>
<evidence type="ECO:0000313" key="2">
    <source>
        <dbReference type="EMBL" id="PXX09703.1"/>
    </source>
</evidence>
<accession>A0A318HN49</accession>
<protein>
    <submittedName>
        <fullName evidence="2">Uncharacterized protein</fullName>
    </submittedName>
</protein>
<dbReference type="EMBL" id="QJJU01000005">
    <property type="protein sequence ID" value="PXX09703.1"/>
    <property type="molecule type" value="Genomic_DNA"/>
</dbReference>
<feature type="transmembrane region" description="Helical" evidence="1">
    <location>
        <begin position="33"/>
        <end position="58"/>
    </location>
</feature>
<reference evidence="3" key="1">
    <citation type="submission" date="2018-05" db="EMBL/GenBank/DDBJ databases">
        <authorList>
            <person name="Deangelis K."/>
            <person name="Huntemann M."/>
            <person name="Clum A."/>
            <person name="Pillay M."/>
            <person name="Palaniappan K."/>
            <person name="Varghese N."/>
            <person name="Mikhailova N."/>
            <person name="Stamatis D."/>
            <person name="Reddy T."/>
            <person name="Daum C."/>
            <person name="Shapiro N."/>
            <person name="Ivanova N."/>
            <person name="Kyrpides N."/>
            <person name="Woyke T."/>
        </authorList>
    </citation>
    <scope>NUCLEOTIDE SEQUENCE [LARGE SCALE GENOMIC DNA]</scope>
    <source>
        <strain evidence="3">GAS496</strain>
    </source>
</reference>
<dbReference type="RefSeq" id="WP_181428151.1">
    <property type="nucleotide sequence ID" value="NZ_QJJU01000005.1"/>
</dbReference>
<name>A0A318HN49_9MYCO</name>
<organism evidence="2 3">
    <name type="scientific">Mycolicibacterium moriokaense</name>
    <dbReference type="NCBI Taxonomy" id="39691"/>
    <lineage>
        <taxon>Bacteria</taxon>
        <taxon>Bacillati</taxon>
        <taxon>Actinomycetota</taxon>
        <taxon>Actinomycetes</taxon>
        <taxon>Mycobacteriales</taxon>
        <taxon>Mycobacteriaceae</taxon>
        <taxon>Mycolicibacterium</taxon>
    </lineage>
</organism>